<keyword evidence="7" id="KW-1185">Reference proteome</keyword>
<protein>
    <submittedName>
        <fullName evidence="6">FAD/NAD(P)-binding domain-containing protein</fullName>
    </submittedName>
</protein>
<evidence type="ECO:0000313" key="6">
    <source>
        <dbReference type="EMBL" id="TFK24577.1"/>
    </source>
</evidence>
<dbReference type="GO" id="GO:0050660">
    <property type="term" value="F:flavin adenine dinucleotide binding"/>
    <property type="evidence" value="ECO:0007669"/>
    <property type="project" value="InterPro"/>
</dbReference>
<dbReference type="STRING" id="230819.A0A5C3KW65"/>
<dbReference type="Gene3D" id="3.50.50.60">
    <property type="entry name" value="FAD/NAD(P)-binding domain"/>
    <property type="match status" value="2"/>
</dbReference>
<dbReference type="InterPro" id="IPR020946">
    <property type="entry name" value="Flavin_mOase-like"/>
</dbReference>
<dbReference type="AlphaFoldDB" id="A0A5C3KW65"/>
<keyword evidence="4" id="KW-0521">NADP</keyword>
<dbReference type="InterPro" id="IPR050346">
    <property type="entry name" value="FMO-like"/>
</dbReference>
<dbReference type="InterPro" id="IPR036188">
    <property type="entry name" value="FAD/NAD-bd_sf"/>
</dbReference>
<sequence>MGSTTTKDNIYSNIHQEDPSITPIPKRVLVIGGGPSGLVALRNLVEQGRFETIQLVERRDDIGGVWYYEDPSKFEGETPKKPYWPSPAYKGLIGNVLPRHVSFSGAPFPLPPNTDEGQPYPTLTETHAYLKGLAAPYVASGRIRVNTEVVRVEERAWGEGWTVFLKDWSDEGRGRETTEVWDAVVICVNWYDHPVWPDIEGLGALRNKGLASHAKWWRGPKGRKGKRCVVVGNANSANDIAAQLASVAEVPVYQSIRRRAFPGCPYLPDDRIQMVKPVVKFAMKHGDGGTFDAYLEDGTVLTDLDEVICGTGYHPFPDFIKVLERPQLHSTPGYDGYLGLKEEVYSTSDRQSQDILTKHVPIVKDSVHPRRIPHLHRLMFYAPNPSLAFTGAYFSLTPFITADVVSLYISLVFAHRISLPSSTAKRLEYERARLELVETLRQETQNPSSFLSFSVLAMGEEGYIQELRGEVVKVCPELDSKLLVWGPELTKEIDGSAAVKIRALEWLKARGGAGNLSLKG</sequence>
<dbReference type="PRINTS" id="PR00370">
    <property type="entry name" value="FMOXYGENASE"/>
</dbReference>
<dbReference type="Proteomes" id="UP000307440">
    <property type="component" value="Unassembled WGS sequence"/>
</dbReference>
<dbReference type="OrthoDB" id="66881at2759"/>
<evidence type="ECO:0000256" key="1">
    <source>
        <dbReference type="ARBA" id="ARBA00009183"/>
    </source>
</evidence>
<dbReference type="GO" id="GO:0050661">
    <property type="term" value="F:NADP binding"/>
    <property type="evidence" value="ECO:0007669"/>
    <property type="project" value="InterPro"/>
</dbReference>
<name>A0A5C3KW65_COPMA</name>
<evidence type="ECO:0000256" key="4">
    <source>
        <dbReference type="ARBA" id="ARBA00022857"/>
    </source>
</evidence>
<dbReference type="EMBL" id="ML210198">
    <property type="protein sequence ID" value="TFK24577.1"/>
    <property type="molecule type" value="Genomic_DNA"/>
</dbReference>
<dbReference type="Pfam" id="PF00743">
    <property type="entry name" value="FMO-like"/>
    <property type="match status" value="1"/>
</dbReference>
<accession>A0A5C3KW65</accession>
<dbReference type="SUPFAM" id="SSF51905">
    <property type="entry name" value="FAD/NAD(P)-binding domain"/>
    <property type="match status" value="1"/>
</dbReference>
<dbReference type="PANTHER" id="PTHR23023">
    <property type="entry name" value="DIMETHYLANILINE MONOOXYGENASE"/>
    <property type="match status" value="1"/>
</dbReference>
<dbReference type="GO" id="GO:0004499">
    <property type="term" value="F:N,N-dimethylaniline monooxygenase activity"/>
    <property type="evidence" value="ECO:0007669"/>
    <property type="project" value="InterPro"/>
</dbReference>
<gene>
    <name evidence="6" type="ORF">FA15DRAFT_669449</name>
</gene>
<reference evidence="6 7" key="1">
    <citation type="journal article" date="2019" name="Nat. Ecol. Evol.">
        <title>Megaphylogeny resolves global patterns of mushroom evolution.</title>
        <authorList>
            <person name="Varga T."/>
            <person name="Krizsan K."/>
            <person name="Foldi C."/>
            <person name="Dima B."/>
            <person name="Sanchez-Garcia M."/>
            <person name="Sanchez-Ramirez S."/>
            <person name="Szollosi G.J."/>
            <person name="Szarkandi J.G."/>
            <person name="Papp V."/>
            <person name="Albert L."/>
            <person name="Andreopoulos W."/>
            <person name="Angelini C."/>
            <person name="Antonin V."/>
            <person name="Barry K.W."/>
            <person name="Bougher N.L."/>
            <person name="Buchanan P."/>
            <person name="Buyck B."/>
            <person name="Bense V."/>
            <person name="Catcheside P."/>
            <person name="Chovatia M."/>
            <person name="Cooper J."/>
            <person name="Damon W."/>
            <person name="Desjardin D."/>
            <person name="Finy P."/>
            <person name="Geml J."/>
            <person name="Haridas S."/>
            <person name="Hughes K."/>
            <person name="Justo A."/>
            <person name="Karasinski D."/>
            <person name="Kautmanova I."/>
            <person name="Kiss B."/>
            <person name="Kocsube S."/>
            <person name="Kotiranta H."/>
            <person name="LaButti K.M."/>
            <person name="Lechner B.E."/>
            <person name="Liimatainen K."/>
            <person name="Lipzen A."/>
            <person name="Lukacs Z."/>
            <person name="Mihaltcheva S."/>
            <person name="Morgado L.N."/>
            <person name="Niskanen T."/>
            <person name="Noordeloos M.E."/>
            <person name="Ohm R.A."/>
            <person name="Ortiz-Santana B."/>
            <person name="Ovrebo C."/>
            <person name="Racz N."/>
            <person name="Riley R."/>
            <person name="Savchenko A."/>
            <person name="Shiryaev A."/>
            <person name="Soop K."/>
            <person name="Spirin V."/>
            <person name="Szebenyi C."/>
            <person name="Tomsovsky M."/>
            <person name="Tulloss R.E."/>
            <person name="Uehling J."/>
            <person name="Grigoriev I.V."/>
            <person name="Vagvolgyi C."/>
            <person name="Papp T."/>
            <person name="Martin F.M."/>
            <person name="Miettinen O."/>
            <person name="Hibbett D.S."/>
            <person name="Nagy L.G."/>
        </authorList>
    </citation>
    <scope>NUCLEOTIDE SEQUENCE [LARGE SCALE GENOMIC DNA]</scope>
    <source>
        <strain evidence="6 7">CBS 121175</strain>
    </source>
</reference>
<evidence type="ECO:0000256" key="2">
    <source>
        <dbReference type="ARBA" id="ARBA00022630"/>
    </source>
</evidence>
<proteinExistence type="inferred from homology"/>
<keyword evidence="2" id="KW-0285">Flavoprotein</keyword>
<evidence type="ECO:0000256" key="5">
    <source>
        <dbReference type="ARBA" id="ARBA00023002"/>
    </source>
</evidence>
<organism evidence="6 7">
    <name type="scientific">Coprinopsis marcescibilis</name>
    <name type="common">Agaric fungus</name>
    <name type="synonym">Psathyrella marcescibilis</name>
    <dbReference type="NCBI Taxonomy" id="230819"/>
    <lineage>
        <taxon>Eukaryota</taxon>
        <taxon>Fungi</taxon>
        <taxon>Dikarya</taxon>
        <taxon>Basidiomycota</taxon>
        <taxon>Agaricomycotina</taxon>
        <taxon>Agaricomycetes</taxon>
        <taxon>Agaricomycetidae</taxon>
        <taxon>Agaricales</taxon>
        <taxon>Agaricineae</taxon>
        <taxon>Psathyrellaceae</taxon>
        <taxon>Coprinopsis</taxon>
    </lineage>
</organism>
<keyword evidence="5" id="KW-0560">Oxidoreductase</keyword>
<keyword evidence="3" id="KW-0274">FAD</keyword>
<comment type="similarity">
    <text evidence="1">Belongs to the FMO family.</text>
</comment>
<evidence type="ECO:0000313" key="7">
    <source>
        <dbReference type="Proteomes" id="UP000307440"/>
    </source>
</evidence>
<evidence type="ECO:0000256" key="3">
    <source>
        <dbReference type="ARBA" id="ARBA00022827"/>
    </source>
</evidence>
<dbReference type="InterPro" id="IPR000960">
    <property type="entry name" value="Flavin_mOase"/>
</dbReference>